<evidence type="ECO:0000313" key="2">
    <source>
        <dbReference type="Proteomes" id="UP000440578"/>
    </source>
</evidence>
<proteinExistence type="predicted"/>
<organism evidence="1 2">
    <name type="scientific">Amphibalanus amphitrite</name>
    <name type="common">Striped barnacle</name>
    <name type="synonym">Balanus amphitrite</name>
    <dbReference type="NCBI Taxonomy" id="1232801"/>
    <lineage>
        <taxon>Eukaryota</taxon>
        <taxon>Metazoa</taxon>
        <taxon>Ecdysozoa</taxon>
        <taxon>Arthropoda</taxon>
        <taxon>Crustacea</taxon>
        <taxon>Multicrustacea</taxon>
        <taxon>Cirripedia</taxon>
        <taxon>Thoracica</taxon>
        <taxon>Thoracicalcarea</taxon>
        <taxon>Balanomorpha</taxon>
        <taxon>Balanoidea</taxon>
        <taxon>Balanidae</taxon>
        <taxon>Amphibalaninae</taxon>
        <taxon>Amphibalanus</taxon>
    </lineage>
</organism>
<sequence>MTVGLLDGIICLDSRVKRSPELSPTARNPPVLARDHKYTELLIEHLHQKMGHRAHDAVLMLLVSAAVTYAAPSDLFRPPERPLGQDFDPFTTAVLQQVDLFVRNHFPLHPAQPYVDRPEYIGKHGFRAETLLERLS</sequence>
<keyword evidence="2" id="KW-1185">Reference proteome</keyword>
<dbReference type="EMBL" id="VIIS01001225">
    <property type="protein sequence ID" value="KAF0300874.1"/>
    <property type="molecule type" value="Genomic_DNA"/>
</dbReference>
<dbReference type="AlphaFoldDB" id="A0A6A4WAQ5"/>
<name>A0A6A4WAQ5_AMPAM</name>
<accession>A0A6A4WAQ5</accession>
<reference evidence="1 2" key="1">
    <citation type="submission" date="2019-07" db="EMBL/GenBank/DDBJ databases">
        <title>Draft genome assembly of a fouling barnacle, Amphibalanus amphitrite (Darwin, 1854): The first reference genome for Thecostraca.</title>
        <authorList>
            <person name="Kim W."/>
        </authorList>
    </citation>
    <scope>NUCLEOTIDE SEQUENCE [LARGE SCALE GENOMIC DNA]</scope>
    <source>
        <strain evidence="1">SNU_AA5</strain>
        <tissue evidence="1">Soma without cirri and trophi</tissue>
    </source>
</reference>
<evidence type="ECO:0000313" key="1">
    <source>
        <dbReference type="EMBL" id="KAF0300874.1"/>
    </source>
</evidence>
<protein>
    <submittedName>
        <fullName evidence="1">Uncharacterized protein</fullName>
    </submittedName>
</protein>
<gene>
    <name evidence="1" type="ORF">FJT64_000362</name>
</gene>
<comment type="caution">
    <text evidence="1">The sequence shown here is derived from an EMBL/GenBank/DDBJ whole genome shotgun (WGS) entry which is preliminary data.</text>
</comment>
<dbReference type="Proteomes" id="UP000440578">
    <property type="component" value="Unassembled WGS sequence"/>
</dbReference>